<comment type="caution">
    <text evidence="2">The sequence shown here is derived from an EMBL/GenBank/DDBJ whole genome shotgun (WGS) entry which is preliminary data.</text>
</comment>
<dbReference type="InterPro" id="IPR011856">
    <property type="entry name" value="tRNA_endonuc-like_dom_sf"/>
</dbReference>
<dbReference type="Pfam" id="PF01939">
    <property type="entry name" value="NucS_C"/>
    <property type="match status" value="1"/>
</dbReference>
<evidence type="ECO:0000313" key="2">
    <source>
        <dbReference type="EMBL" id="MBT9145727.1"/>
    </source>
</evidence>
<keyword evidence="2" id="KW-0378">Hydrolase</keyword>
<protein>
    <submittedName>
        <fullName evidence="2">Endonuclease NucS</fullName>
        <ecNumber evidence="2">3.1.-.-</ecNumber>
    </submittedName>
</protein>
<accession>A0A9E2BHP3</accession>
<dbReference type="GO" id="GO:0004519">
    <property type="term" value="F:endonuclease activity"/>
    <property type="evidence" value="ECO:0007669"/>
    <property type="project" value="UniProtKB-KW"/>
</dbReference>
<proteinExistence type="predicted"/>
<organism evidence="2 3">
    <name type="scientific">Psychracetigena formicireducens</name>
    <dbReference type="NCBI Taxonomy" id="2986056"/>
    <lineage>
        <taxon>Bacteria</taxon>
        <taxon>Bacillati</taxon>
        <taxon>Candidatus Lithacetigenota</taxon>
        <taxon>Candidatus Psychracetigena</taxon>
    </lineage>
</organism>
<dbReference type="Proteomes" id="UP000811545">
    <property type="component" value="Unassembled WGS sequence"/>
</dbReference>
<evidence type="ECO:0000313" key="3">
    <source>
        <dbReference type="Proteomes" id="UP000811545"/>
    </source>
</evidence>
<dbReference type="GO" id="GO:0003676">
    <property type="term" value="F:nucleic acid binding"/>
    <property type="evidence" value="ECO:0007669"/>
    <property type="project" value="InterPro"/>
</dbReference>
<dbReference type="InterPro" id="IPR048301">
    <property type="entry name" value="NucS_C"/>
</dbReference>
<name>A0A9E2BHP3_PSYF1</name>
<dbReference type="EMBL" id="QLTW01000155">
    <property type="protein sequence ID" value="MBT9145727.1"/>
    <property type="molecule type" value="Genomic_DNA"/>
</dbReference>
<dbReference type="AlphaFoldDB" id="A0A9E2BHP3"/>
<evidence type="ECO:0000259" key="1">
    <source>
        <dbReference type="Pfam" id="PF01939"/>
    </source>
</evidence>
<keyword evidence="2" id="KW-0540">Nuclease</keyword>
<gene>
    <name evidence="2" type="primary">nucS</name>
    <name evidence="2" type="ORF">DDT42_01603</name>
</gene>
<dbReference type="GO" id="GO:0016787">
    <property type="term" value="F:hydrolase activity"/>
    <property type="evidence" value="ECO:0007669"/>
    <property type="project" value="UniProtKB-KW"/>
</dbReference>
<reference evidence="2 3" key="1">
    <citation type="journal article" date="2021" name="bioRxiv">
        <title>Unique metabolic strategies in Hadean analogues reveal hints for primordial physiology.</title>
        <authorList>
            <person name="Nobu M.K."/>
            <person name="Nakai R."/>
            <person name="Tamazawa S."/>
            <person name="Mori H."/>
            <person name="Toyoda A."/>
            <person name="Ijiri A."/>
            <person name="Suzuki S."/>
            <person name="Kurokawa K."/>
            <person name="Kamagata Y."/>
            <person name="Tamaki H."/>
        </authorList>
    </citation>
    <scope>NUCLEOTIDE SEQUENCE [LARGE SCALE GENOMIC DNA]</scope>
    <source>
        <strain evidence="2">BS525</strain>
    </source>
</reference>
<sequence length="345" mass="39906">MKLFTIDKNGKLIPYKEHDFKDSKREEDLEVLLENNPEYFFEGSKVLIIGRQVTTNLNTSIDLLGIDKSGNTVVVELKRGKTPRETVAQLLEYASFIENLDYSQLNEIYQDYSGEESSLEDYHQQYFQSESDESVSFNKSTRLIIVAQEVSKEIRQTALFLRKKGIDIYCMEFKYFETTSGEKIISSDFVVGEEEFKRQKVQSASLPKVDEKQFLSSLDKNGLEVFQQIFEFAKQNSLMFRWGSKGFSLNLELDTGFVSLFFGYPPDSVFKQSIYAGIELITKKVNDPEDIVEFFRERLENLGYFIKAGSTLKWVIDKAYSEDKVKQFLDIIGKVISKIKERGLK</sequence>
<keyword evidence="2" id="KW-0255">Endonuclease</keyword>
<dbReference type="Gene3D" id="3.40.1350.10">
    <property type="match status" value="1"/>
</dbReference>
<dbReference type="EC" id="3.1.-.-" evidence="2"/>
<feature type="domain" description="Endonuclease NucS C-terminal" evidence="1">
    <location>
        <begin position="26"/>
        <end position="98"/>
    </location>
</feature>